<dbReference type="EMBL" id="CP012174">
    <property type="protein sequence ID" value="AKV77777.1"/>
    <property type="molecule type" value="Genomic_DNA"/>
</dbReference>
<keyword evidence="3 6" id="KW-0694">RNA-binding</keyword>
<dbReference type="EMBL" id="CP012175">
    <property type="protein sequence ID" value="AKV80022.1"/>
    <property type="molecule type" value="Genomic_DNA"/>
</dbReference>
<dbReference type="EMBL" id="CP012176">
    <property type="protein sequence ID" value="AKV82266.1"/>
    <property type="molecule type" value="Genomic_DNA"/>
</dbReference>
<organism evidence="9 15">
    <name type="scientific">Metallosphaera sedula</name>
    <dbReference type="NCBI Taxonomy" id="43687"/>
    <lineage>
        <taxon>Archaea</taxon>
        <taxon>Thermoproteota</taxon>
        <taxon>Thermoprotei</taxon>
        <taxon>Sulfolobales</taxon>
        <taxon>Sulfolobaceae</taxon>
        <taxon>Metallosphaera</taxon>
    </lineage>
</organism>
<evidence type="ECO:0000256" key="6">
    <source>
        <dbReference type="HAMAP-Rule" id="MF_01475"/>
    </source>
</evidence>
<evidence type="ECO:0000256" key="2">
    <source>
        <dbReference type="ARBA" id="ARBA00022730"/>
    </source>
</evidence>
<dbReference type="GO" id="GO:0006412">
    <property type="term" value="P:translation"/>
    <property type="evidence" value="ECO:0007669"/>
    <property type="project" value="UniProtKB-UniRule"/>
</dbReference>
<evidence type="ECO:0000313" key="18">
    <source>
        <dbReference type="Proteomes" id="UP000062398"/>
    </source>
</evidence>
<evidence type="ECO:0000313" key="17">
    <source>
        <dbReference type="Proteomes" id="UP000061362"/>
    </source>
</evidence>
<reference evidence="14 16" key="3">
    <citation type="submission" date="2015-07" db="EMBL/GenBank/DDBJ databases">
        <title>Physiological, transcriptional responses and genome re-sequencing of acid resistant extremely thermoacidophilic Metallosphaera sedula SARC-M1.</title>
        <authorList>
            <person name="Ai C."/>
            <person name="McCarthy S."/>
            <person name="Eckrich V."/>
            <person name="Rudrappa D."/>
            <person name="Qiu G."/>
            <person name="Blum P."/>
        </authorList>
    </citation>
    <scope>NUCLEOTIDE SEQUENCE [LARGE SCALE GENOMIC DNA]</scope>
    <source>
        <strain evidence="14 16">SARC-M1</strain>
    </source>
</reference>
<dbReference type="Proteomes" id="UP000062398">
    <property type="component" value="Chromosome"/>
</dbReference>
<keyword evidence="5 6" id="KW-0687">Ribonucleoprotein</keyword>
<evidence type="ECO:0000313" key="20">
    <source>
        <dbReference type="Proteomes" id="UP000068832"/>
    </source>
</evidence>
<dbReference type="Pfam" id="PF25476">
    <property type="entry name" value="Ribosomal_L19e_C"/>
    <property type="match status" value="1"/>
</dbReference>
<dbReference type="PANTHER" id="PTHR10722">
    <property type="entry name" value="60S RIBOSOMAL PROTEIN L19"/>
    <property type="match status" value="1"/>
</dbReference>
<dbReference type="Gene3D" id="1.10.1200.240">
    <property type="match status" value="1"/>
</dbReference>
<evidence type="ECO:0000256" key="3">
    <source>
        <dbReference type="ARBA" id="ARBA00022884"/>
    </source>
</evidence>
<dbReference type="GeneID" id="97614878"/>
<evidence type="ECO:0000259" key="8">
    <source>
        <dbReference type="SMART" id="SM01416"/>
    </source>
</evidence>
<evidence type="ECO:0000313" key="15">
    <source>
        <dbReference type="Proteomes" id="UP000029084"/>
    </source>
</evidence>
<evidence type="ECO:0000313" key="11">
    <source>
        <dbReference type="EMBL" id="AKV75531.1"/>
    </source>
</evidence>
<evidence type="ECO:0000256" key="7">
    <source>
        <dbReference type="SAM" id="MobiDB-lite"/>
    </source>
</evidence>
<dbReference type="Proteomes" id="UP000062475">
    <property type="component" value="Chromosome"/>
</dbReference>
<dbReference type="EMBL" id="CP012172">
    <property type="protein sequence ID" value="AKV73287.1"/>
    <property type="molecule type" value="Genomic_DNA"/>
</dbReference>
<keyword evidence="2 6" id="KW-0699">rRNA-binding</keyword>
<keyword evidence="4 6" id="KW-0689">Ribosomal protein</keyword>
<dbReference type="InterPro" id="IPR057259">
    <property type="entry name" value="Ribosomal_L19e"/>
</dbReference>
<evidence type="ECO:0000313" key="12">
    <source>
        <dbReference type="EMBL" id="AKV77777.1"/>
    </source>
</evidence>
<feature type="region of interest" description="Disordered" evidence="7">
    <location>
        <begin position="56"/>
        <end position="92"/>
    </location>
</feature>
<evidence type="ECO:0000313" key="13">
    <source>
        <dbReference type="EMBL" id="AKV80022.1"/>
    </source>
</evidence>
<dbReference type="Proteomes" id="UP000056255">
    <property type="component" value="Chromosome"/>
</dbReference>
<accession>A0A088E2R0</accession>
<evidence type="ECO:0000256" key="1">
    <source>
        <dbReference type="ARBA" id="ARBA00011082"/>
    </source>
</evidence>
<evidence type="ECO:0000313" key="19">
    <source>
        <dbReference type="Proteomes" id="UP000062475"/>
    </source>
</evidence>
<comment type="similarity">
    <text evidence="1 6">Belongs to the eukaryotic ribosomal protein eL19 family.</text>
</comment>
<proteinExistence type="inferred from homology"/>
<dbReference type="InterPro" id="IPR000196">
    <property type="entry name" value="Ribosomal_eL19_dom"/>
</dbReference>
<evidence type="ECO:0000256" key="4">
    <source>
        <dbReference type="ARBA" id="ARBA00022980"/>
    </source>
</evidence>
<dbReference type="InterPro" id="IPR015972">
    <property type="entry name" value="Ribosomal_eL19_dom1"/>
</dbReference>
<dbReference type="FunFam" id="1.10.1200.240:FF:000003">
    <property type="entry name" value="50S ribosomal protein L19e"/>
    <property type="match status" value="1"/>
</dbReference>
<dbReference type="PATRIC" id="fig|43687.5.peg.111"/>
<dbReference type="HAMAP" id="MF_01475">
    <property type="entry name" value="Ribosomal_eL19"/>
    <property type="match status" value="1"/>
</dbReference>
<dbReference type="InterPro" id="IPR035970">
    <property type="entry name" value="60S_ribosomal_eL19_sf"/>
</dbReference>
<dbReference type="EMBL" id="CP012173">
    <property type="protein sequence ID" value="AKV75531.1"/>
    <property type="molecule type" value="Genomic_DNA"/>
</dbReference>
<sequence>MAELELQKRLAADIKNAGVSRVRIPPEHVDEVAGALTREEIKRLIKDGKIVILSTRGNSRGRVKERRRSRKRKGEGRRTGSKKGRKGARTGKKEEWIVKIRKIRRYLQWLRDHEIIDTRTYRTLYIKAKGGTFKNLNDVKTLLKQMGKIKE</sequence>
<dbReference type="AlphaFoldDB" id="A0A088E2R0"/>
<name>A0A088E2R0_9CREN</name>
<dbReference type="GO" id="GO:0070180">
    <property type="term" value="F:large ribosomal subunit rRNA binding"/>
    <property type="evidence" value="ECO:0007669"/>
    <property type="project" value="UniProtKB-UniRule"/>
</dbReference>
<evidence type="ECO:0000313" key="16">
    <source>
        <dbReference type="Proteomes" id="UP000056255"/>
    </source>
</evidence>
<dbReference type="RefSeq" id="WP_011921255.1">
    <property type="nucleotide sequence ID" value="NZ_AP019770.1"/>
</dbReference>
<dbReference type="Proteomes" id="UP000061362">
    <property type="component" value="Chromosome"/>
</dbReference>
<evidence type="ECO:0000313" key="14">
    <source>
        <dbReference type="EMBL" id="AKV82266.1"/>
    </source>
</evidence>
<dbReference type="Gene3D" id="1.10.1650.10">
    <property type="match status" value="1"/>
</dbReference>
<feature type="domain" description="Large ribosomal subunit protein eL19" evidence="8">
    <location>
        <begin position="3"/>
        <end position="147"/>
    </location>
</feature>
<dbReference type="OMA" id="NRVWIDP"/>
<dbReference type="Proteomes" id="UP000029084">
    <property type="component" value="Chromosome"/>
</dbReference>
<comment type="subunit">
    <text evidence="6">Part of the 50S ribosomal subunit.</text>
</comment>
<dbReference type="InterPro" id="IPR057260">
    <property type="entry name" value="Ribosomal_L19e_C"/>
</dbReference>
<reference evidence="9 15" key="1">
    <citation type="journal article" date="2014" name="J. Bacteriol.">
        <title>Role of an Archaeal PitA Transporter in the Copper and Arsenic Resistance of Metallosphaera sedula, an Extreme Thermoacidophile.</title>
        <authorList>
            <person name="McCarthy S."/>
            <person name="Ai C."/>
            <person name="Wheaton G."/>
            <person name="Tevatia R."/>
            <person name="Eckrich V."/>
            <person name="Kelly R."/>
            <person name="Blum P."/>
        </authorList>
    </citation>
    <scope>NUCLEOTIDE SEQUENCE [LARGE SCALE GENOMIC DNA]</scope>
    <source>
        <strain evidence="9 15">CuR1</strain>
    </source>
</reference>
<evidence type="ECO:0000313" key="9">
    <source>
        <dbReference type="EMBL" id="AIM26273.1"/>
    </source>
</evidence>
<dbReference type="GO" id="GO:0003735">
    <property type="term" value="F:structural constituent of ribosome"/>
    <property type="evidence" value="ECO:0007669"/>
    <property type="project" value="InterPro"/>
</dbReference>
<dbReference type="InterPro" id="IPR039547">
    <property type="entry name" value="Ribosomal_eL19"/>
</dbReference>
<dbReference type="SUPFAM" id="SSF48140">
    <property type="entry name" value="Ribosomal protein L19 (L19e)"/>
    <property type="match status" value="1"/>
</dbReference>
<evidence type="ECO:0000256" key="5">
    <source>
        <dbReference type="ARBA" id="ARBA00023274"/>
    </source>
</evidence>
<dbReference type="OrthoDB" id="11624at2157"/>
<feature type="compositionally biased region" description="Basic residues" evidence="7">
    <location>
        <begin position="59"/>
        <end position="90"/>
    </location>
</feature>
<evidence type="ECO:0000313" key="10">
    <source>
        <dbReference type="EMBL" id="AKV73287.1"/>
    </source>
</evidence>
<gene>
    <name evidence="6 10" type="primary">rpl19e</name>
    <name evidence="9" type="ORF">HA72_0109</name>
    <name evidence="10" type="ORF">MsedA_0113</name>
    <name evidence="11" type="ORF">MsedB_0113</name>
    <name evidence="12" type="ORF">MsedC_0112</name>
    <name evidence="13" type="ORF">MsedD_0113</name>
    <name evidence="14" type="ORF">MsedE_0113</name>
</gene>
<dbReference type="Pfam" id="PF01280">
    <property type="entry name" value="Ribosomal_L19e"/>
    <property type="match status" value="1"/>
</dbReference>
<dbReference type="Proteomes" id="UP000068832">
    <property type="component" value="Chromosome"/>
</dbReference>
<comment type="function">
    <text evidence="6">Binds to the 23S rRNA.</text>
</comment>
<reference evidence="17 18" key="2">
    <citation type="journal article" date="2015" name="Genome Announc.">
        <title>Complete Genome Sequences of Evolved Arsenate-Resistant Metallosphaera sedula Strains.</title>
        <authorList>
            <person name="Ai C."/>
            <person name="McCarthy S."/>
            <person name="Schackwitz W."/>
            <person name="Martin J."/>
            <person name="Lipzen A."/>
            <person name="Blum P."/>
        </authorList>
    </citation>
    <scope>NUCLEOTIDE SEQUENCE [LARGE SCALE GENOMIC DNA]</scope>
    <source>
        <strain evidence="12 18">ARS120-1</strain>
        <strain evidence="13 17">ARS120-2</strain>
        <strain evidence="10 20">ARS50-1</strain>
        <strain evidence="11 19">ARS50-2</strain>
    </source>
</reference>
<dbReference type="GO" id="GO:0022625">
    <property type="term" value="C:cytosolic large ribosomal subunit"/>
    <property type="evidence" value="ECO:0007669"/>
    <property type="project" value="InterPro"/>
</dbReference>
<dbReference type="NCBIfam" id="NF006343">
    <property type="entry name" value="PRK08570.1"/>
    <property type="match status" value="1"/>
</dbReference>
<protein>
    <recommendedName>
        <fullName evidence="6">Large ribosomal subunit protein eL19</fullName>
    </recommendedName>
</protein>
<dbReference type="SMART" id="SM01416">
    <property type="entry name" value="Ribosomal_L19e"/>
    <property type="match status" value="1"/>
</dbReference>
<dbReference type="EMBL" id="CP008822">
    <property type="protein sequence ID" value="AIM26273.1"/>
    <property type="molecule type" value="Genomic_DNA"/>
</dbReference>